<feature type="repeat" description="FG-GAP" evidence="12">
    <location>
        <begin position="410"/>
        <end position="465"/>
    </location>
</feature>
<keyword evidence="5" id="KW-0677">Repeat</keyword>
<dbReference type="GO" id="GO:0048513">
    <property type="term" value="P:animal organ development"/>
    <property type="evidence" value="ECO:0007669"/>
    <property type="project" value="UniProtKB-ARBA"/>
</dbReference>
<dbReference type="Gene3D" id="2.60.40.1460">
    <property type="entry name" value="Integrin domains. Chain A, domain 2"/>
    <property type="match status" value="1"/>
</dbReference>
<dbReference type="InterPro" id="IPR048286">
    <property type="entry name" value="Integrin_alpha_Ig-like_3"/>
</dbReference>
<dbReference type="SUPFAM" id="SSF69179">
    <property type="entry name" value="Integrin domains"/>
    <property type="match status" value="3"/>
</dbReference>
<dbReference type="GO" id="GO:0008305">
    <property type="term" value="C:integrin complex"/>
    <property type="evidence" value="ECO:0007669"/>
    <property type="project" value="InterPro"/>
</dbReference>
<feature type="domain" description="Integrin alpha first immunoglubulin-like" evidence="14">
    <location>
        <begin position="520"/>
        <end position="681"/>
    </location>
</feature>
<keyword evidence="17" id="KW-1185">Reference proteome</keyword>
<evidence type="ECO:0000256" key="4">
    <source>
        <dbReference type="ARBA" id="ARBA00022729"/>
    </source>
</evidence>
<proteinExistence type="inferred from homology"/>
<dbReference type="Pfam" id="PF01839">
    <property type="entry name" value="FG-GAP"/>
    <property type="match status" value="2"/>
</dbReference>
<dbReference type="InterPro" id="IPR013517">
    <property type="entry name" value="FG-GAP"/>
</dbReference>
<keyword evidence="7 13" id="KW-1133">Transmembrane helix</keyword>
<protein>
    <submittedName>
        <fullName evidence="18">Integrin alpha-PS1 isoform X1</fullName>
    </submittedName>
</protein>
<keyword evidence="3 13" id="KW-0812">Transmembrane</keyword>
<keyword evidence="4" id="KW-0732">Signal</keyword>
<feature type="domain" description="Integrin alpha second immunoglobulin-like" evidence="15">
    <location>
        <begin position="682"/>
        <end position="812"/>
    </location>
</feature>
<dbReference type="RefSeq" id="XP_030379039.1">
    <property type="nucleotide sequence ID" value="XM_030523179.1"/>
</dbReference>
<dbReference type="InterPro" id="IPR000413">
    <property type="entry name" value="Integrin_alpha"/>
</dbReference>
<dbReference type="GO" id="GO:0007160">
    <property type="term" value="P:cell-matrix adhesion"/>
    <property type="evidence" value="ECO:0007669"/>
    <property type="project" value="TreeGrafter"/>
</dbReference>
<dbReference type="PROSITE" id="PS00242">
    <property type="entry name" value="INTEGRIN_ALPHA"/>
    <property type="match status" value="1"/>
</dbReference>
<dbReference type="PROSITE" id="PS51470">
    <property type="entry name" value="FG_GAP"/>
    <property type="match status" value="5"/>
</dbReference>
<dbReference type="GO" id="GO:0009897">
    <property type="term" value="C:external side of plasma membrane"/>
    <property type="evidence" value="ECO:0007669"/>
    <property type="project" value="TreeGrafter"/>
</dbReference>
<dbReference type="AlphaFoldDB" id="A0A6J2TSI6"/>
<feature type="repeat" description="FG-GAP" evidence="12">
    <location>
        <begin position="168"/>
        <end position="228"/>
    </location>
</feature>
<dbReference type="Pfam" id="PF08441">
    <property type="entry name" value="Integrin_A_Ig_1"/>
    <property type="match status" value="1"/>
</dbReference>
<evidence type="ECO:0000256" key="11">
    <source>
        <dbReference type="ARBA" id="ARBA00023180"/>
    </source>
</evidence>
<dbReference type="GeneID" id="115627492"/>
<evidence type="ECO:0000256" key="13">
    <source>
        <dbReference type="RuleBase" id="RU003762"/>
    </source>
</evidence>
<dbReference type="CTD" id="32275"/>
<keyword evidence="6 13" id="KW-0130">Cell adhesion</keyword>
<dbReference type="PRINTS" id="PR01185">
    <property type="entry name" value="INTEGRINA"/>
</dbReference>
<evidence type="ECO:0000256" key="5">
    <source>
        <dbReference type="ARBA" id="ARBA00022737"/>
    </source>
</evidence>
<dbReference type="Proteomes" id="UP000504634">
    <property type="component" value="Unplaced"/>
</dbReference>
<evidence type="ECO:0000256" key="8">
    <source>
        <dbReference type="ARBA" id="ARBA00023037"/>
    </source>
</evidence>
<evidence type="ECO:0000256" key="1">
    <source>
        <dbReference type="ARBA" id="ARBA00004479"/>
    </source>
</evidence>
<dbReference type="Pfam" id="PF20805">
    <property type="entry name" value="Integrin_A_Ig_2"/>
    <property type="match status" value="1"/>
</dbReference>
<keyword evidence="8 13" id="KW-0401">Integrin</keyword>
<evidence type="ECO:0000259" key="15">
    <source>
        <dbReference type="Pfam" id="PF20805"/>
    </source>
</evidence>
<dbReference type="PANTHER" id="PTHR23220">
    <property type="entry name" value="INTEGRIN ALPHA"/>
    <property type="match status" value="1"/>
</dbReference>
<evidence type="ECO:0000256" key="12">
    <source>
        <dbReference type="PROSITE-ProRule" id="PRU00803"/>
    </source>
</evidence>
<dbReference type="OrthoDB" id="5317514at2759"/>
<comment type="subcellular location">
    <subcellularLocation>
        <location evidence="1 13">Membrane</location>
        <topology evidence="1 13">Single-pass type I membrane protein</topology>
    </subcellularLocation>
</comment>
<dbReference type="Gene3D" id="1.20.5.930">
    <property type="entry name" value="Bicelle-embedded integrin alpha(iib) transmembrane segment"/>
    <property type="match status" value="1"/>
</dbReference>
<feature type="repeat" description="FG-GAP" evidence="12">
    <location>
        <begin position="351"/>
        <end position="409"/>
    </location>
</feature>
<dbReference type="GO" id="GO:0005178">
    <property type="term" value="F:integrin binding"/>
    <property type="evidence" value="ECO:0007669"/>
    <property type="project" value="TreeGrafter"/>
</dbReference>
<evidence type="ECO:0000256" key="3">
    <source>
        <dbReference type="ARBA" id="ARBA00022692"/>
    </source>
</evidence>
<evidence type="ECO:0000313" key="17">
    <source>
        <dbReference type="Proteomes" id="UP000504634"/>
    </source>
</evidence>
<dbReference type="InterPro" id="IPR013649">
    <property type="entry name" value="Integrin_alpha_Ig-like_1"/>
</dbReference>
<dbReference type="GO" id="GO:0007157">
    <property type="term" value="P:heterophilic cell-cell adhesion via plasma membrane cell adhesion molecules"/>
    <property type="evidence" value="ECO:0007669"/>
    <property type="project" value="UniProtKB-ARBA"/>
</dbReference>
<name>A0A6J2TSI6_DROLE</name>
<keyword evidence="11" id="KW-0325">Glycoprotein</keyword>
<keyword evidence="9 13" id="KW-0472">Membrane</keyword>
<feature type="repeat" description="FG-GAP" evidence="12">
    <location>
        <begin position="473"/>
        <end position="535"/>
    </location>
</feature>
<dbReference type="Gene3D" id="2.60.40.1530">
    <property type="entry name" value="ntegrin, alpha v. Chain A, domain 4"/>
    <property type="match status" value="1"/>
</dbReference>
<gene>
    <name evidence="18" type="primary">LOC115627492</name>
</gene>
<evidence type="ECO:0000259" key="14">
    <source>
        <dbReference type="Pfam" id="PF08441"/>
    </source>
</evidence>
<dbReference type="InterPro" id="IPR032695">
    <property type="entry name" value="Integrin_dom_sf"/>
</dbReference>
<dbReference type="InterPro" id="IPR013519">
    <property type="entry name" value="Int_alpha_beta-p"/>
</dbReference>
<organism evidence="17 18">
    <name type="scientific">Drosophila lebanonensis</name>
    <name type="common">Fruit fly</name>
    <name type="synonym">Scaptodrosophila lebanonensis</name>
    <dbReference type="NCBI Taxonomy" id="7225"/>
    <lineage>
        <taxon>Eukaryota</taxon>
        <taxon>Metazoa</taxon>
        <taxon>Ecdysozoa</taxon>
        <taxon>Arthropoda</taxon>
        <taxon>Hexapoda</taxon>
        <taxon>Insecta</taxon>
        <taxon>Pterygota</taxon>
        <taxon>Neoptera</taxon>
        <taxon>Endopterygota</taxon>
        <taxon>Diptera</taxon>
        <taxon>Brachycera</taxon>
        <taxon>Muscomorpha</taxon>
        <taxon>Ephydroidea</taxon>
        <taxon>Drosophilidae</taxon>
        <taxon>Scaptodrosophila</taxon>
    </lineage>
</organism>
<dbReference type="GO" id="GO:0033627">
    <property type="term" value="P:cell adhesion mediated by integrin"/>
    <property type="evidence" value="ECO:0007669"/>
    <property type="project" value="TreeGrafter"/>
</dbReference>
<dbReference type="Pfam" id="PF20806">
    <property type="entry name" value="Integrin_A_Ig_3"/>
    <property type="match status" value="1"/>
</dbReference>
<feature type="repeat" description="FG-GAP" evidence="12">
    <location>
        <begin position="76"/>
        <end position="144"/>
    </location>
</feature>
<keyword evidence="10 13" id="KW-0675">Receptor</keyword>
<dbReference type="GO" id="GO:0007229">
    <property type="term" value="P:integrin-mediated signaling pathway"/>
    <property type="evidence" value="ECO:0007669"/>
    <property type="project" value="UniProtKB-KW"/>
</dbReference>
<feature type="transmembrane region" description="Helical" evidence="13">
    <location>
        <begin position="1120"/>
        <end position="1143"/>
    </location>
</feature>
<dbReference type="SMART" id="SM00191">
    <property type="entry name" value="Int_alpha"/>
    <property type="match status" value="5"/>
</dbReference>
<evidence type="ECO:0000256" key="2">
    <source>
        <dbReference type="ARBA" id="ARBA00008054"/>
    </source>
</evidence>
<dbReference type="GO" id="GO:0048468">
    <property type="term" value="P:cell development"/>
    <property type="evidence" value="ECO:0007669"/>
    <property type="project" value="UniProtKB-ARBA"/>
</dbReference>
<dbReference type="PANTHER" id="PTHR23220:SF122">
    <property type="entry name" value="INTEGRIN ALPHA-PS1"/>
    <property type="match status" value="1"/>
</dbReference>
<feature type="domain" description="Integrin alpha third immunoglobulin-like" evidence="16">
    <location>
        <begin position="828"/>
        <end position="1108"/>
    </location>
</feature>
<evidence type="ECO:0000313" key="18">
    <source>
        <dbReference type="RefSeq" id="XP_030379039.1"/>
    </source>
</evidence>
<sequence>MTMLHTQSCRNSTLCATTPTRTRKATATSAATKKRIKKAKHRLRTKYETTVPHLLFFTLLLSGHCQQLAWSFNLEQRLPIVKYGPNVKAHFGYSVATHTIGEHNWPNNTKCLLVGAPLDQNLQPGTKDSGALWKCPITQNSDDCEQIITDGRRTLLGSYEHTYDDDSLIPQSADEIKEGQWMGVTVRSQGLGGKVLVCAHRYVTIVRENRYGQGLCYVLTNNLKFDEVYEPCKGRSVVRQHEDYGFCQVGTSGALLDDNTMVLGTPGPFTWRGTIFVTEIGGEYLERDKNMYYSDHSDATSPVDKYSYLGMAVTGGRYFGERMSYAAGAPRSNGHGQVVIFDKANTSPIPVRLIIDGEQFASSFGYELTTADINGDQKPDLIAAAPFYFSKNEGGAVYVYQNDKDMLPQKPTLKLTGTLESRFGLALANIGDLNKDNCEDIAVGAPYEGDGVVYIYLGSRTGLNSKPSQRIPASDLGGLLPKPIRTFGISIAGNTDLDGNSYPDLVVGAYNSSAVVALLARPIISIQTTYSGSELRNIDPNKQRCIGNASTNLTCFTFEVCCSIDPYEQSGTSKELNLLATVEAETYEHQKKFSRVFFDHDDKRSNVIKSEVRVGTNGRSHCQQIIGYIKDNTRDIQTPIKMRLSYTLVEPPLADSGLIRLNPMLDQTQAHIEFEGTFQKDCGDDDECESNLLLEAQLDAYKADENYALTLGEKEEVRVNVNVSNLADSAYETQLFIVHPKSISYIAALKKNNAICNRFNDTVVSCGLGNPMRRGSTTDVSIRFDPSSLELGETKLQFHIFANTTSKLVGSDRPERTLDVRVVKHTELTLRGWAIPEQSFYSGAVKLDNSPMKLEDVGSSLTHTFWIYNEGPWRAPKVLLTIDWPYQVYSERESGKTDQHLLYLVDVPTIENVQGECKVSPEYVNPLKLQPAYLSAPASMMMHPSKLQRNESYPHFVSTYHRIRHKTEALNPFKHGGGMATEAEDMEPSAPHNRVRRDTFIRIVRPERFMDGRDANGKTKKRHIVELNCNKAVNCIKIQCEIYDMPAKTETQVHVKARLWNSTLVSLYPRVDLVRIFSKAHVEIPNDLGVKQSDNNNNHIMVETRAYPELLDQQRDTSTPLWLCILAGVLGLVLLGIFTCLLWKCGFFKRKRPMDPTLSGNLEKMNEGKPFLDEKVF</sequence>
<dbReference type="InterPro" id="IPR018184">
    <property type="entry name" value="Integrin_alpha_C_CS"/>
</dbReference>
<evidence type="ECO:0000256" key="6">
    <source>
        <dbReference type="ARBA" id="ARBA00022889"/>
    </source>
</evidence>
<evidence type="ECO:0000256" key="10">
    <source>
        <dbReference type="ARBA" id="ARBA00023170"/>
    </source>
</evidence>
<dbReference type="InterPro" id="IPR028994">
    <property type="entry name" value="Integrin_alpha_N"/>
</dbReference>
<evidence type="ECO:0000256" key="9">
    <source>
        <dbReference type="ARBA" id="ARBA00023136"/>
    </source>
</evidence>
<evidence type="ECO:0000256" key="7">
    <source>
        <dbReference type="ARBA" id="ARBA00022989"/>
    </source>
</evidence>
<evidence type="ECO:0000259" key="16">
    <source>
        <dbReference type="Pfam" id="PF20806"/>
    </source>
</evidence>
<dbReference type="Gene3D" id="2.130.10.130">
    <property type="entry name" value="Integrin alpha, N-terminal"/>
    <property type="match status" value="1"/>
</dbReference>
<reference evidence="18" key="1">
    <citation type="submission" date="2025-08" db="UniProtKB">
        <authorList>
            <consortium name="RefSeq"/>
        </authorList>
    </citation>
    <scope>IDENTIFICATION</scope>
    <source>
        <strain evidence="18">11010-0011.00</strain>
        <tissue evidence="18">Whole body</tissue>
    </source>
</reference>
<accession>A0A6J2TSI6</accession>
<dbReference type="SUPFAM" id="SSF69318">
    <property type="entry name" value="Integrin alpha N-terminal domain"/>
    <property type="match status" value="1"/>
</dbReference>
<dbReference type="Gene3D" id="2.60.40.1510">
    <property type="entry name" value="ntegrin, alpha v. Chain A, domain 3"/>
    <property type="match status" value="1"/>
</dbReference>
<dbReference type="InterPro" id="IPR048285">
    <property type="entry name" value="Integrin_alpha_Ig-like_2"/>
</dbReference>
<comment type="similarity">
    <text evidence="2 13">Belongs to the integrin alpha chain family.</text>
</comment>